<evidence type="ECO:0008006" key="4">
    <source>
        <dbReference type="Google" id="ProtNLM"/>
    </source>
</evidence>
<dbReference type="EMBL" id="LDTZ01000019">
    <property type="protein sequence ID" value="KNA90339.1"/>
    <property type="molecule type" value="Genomic_DNA"/>
</dbReference>
<feature type="region of interest" description="Disordered" evidence="1">
    <location>
        <begin position="200"/>
        <end position="239"/>
    </location>
</feature>
<protein>
    <recommendedName>
        <fullName evidence="4">Diacylglycerol O-acyltransferase</fullName>
    </recommendedName>
</protein>
<feature type="compositionally biased region" description="Low complexity" evidence="1">
    <location>
        <begin position="223"/>
        <end position="233"/>
    </location>
</feature>
<accession>A0ABR5I9Q8</accession>
<organism evidence="2 3">
    <name type="scientific">Gordonia jacobaea</name>
    <dbReference type="NCBI Taxonomy" id="122202"/>
    <lineage>
        <taxon>Bacteria</taxon>
        <taxon>Bacillati</taxon>
        <taxon>Actinomycetota</taxon>
        <taxon>Actinomycetes</taxon>
        <taxon>Mycobacteriales</taxon>
        <taxon>Gordoniaceae</taxon>
        <taxon>Gordonia</taxon>
    </lineage>
</organism>
<sequence>MTTTSTRTTGSIHSALPVERLTTDDDLFVRMEHALGLGVVNQCVWQLPTRLDEDAFSRLGERLCAGRASRLVARRPPPARDAWRYTPTAGSVEFFTETVRAENIAAWVDAQAQFALNSVSGPSWRLSAAHSDGIGTYVSFTAAHAIGDGATLITAIVEALSGTAYNTDVAMPDLVSDLSDGAGTAARAARAAASSVVATLRDASPRGSARPQPSRAPSPSPAPTGAIATTSAGRAAGTEAGIPPSVIVTVDREEALRVAAERNGTLNSLFVGLMVGIVDKAGLASSGDVVPVSIPVSQHREDDRRANATTGVTAHIRLDSNRYTDLSEIRDACKAAYRTLDARPGSMAAMSTVAQALGDRAVRRLAGGMSTPLCVASNVGRVNPLFASFGTDRPGVTAMRAVTTDTAGLAGHAGGISGWLCTGDEVLTLAVSSLNPSRINDRDSLRALIAAEFASWKLTETDWGICE</sequence>
<evidence type="ECO:0000313" key="2">
    <source>
        <dbReference type="EMBL" id="KNA90339.1"/>
    </source>
</evidence>
<dbReference type="Proteomes" id="UP000037247">
    <property type="component" value="Unassembled WGS sequence"/>
</dbReference>
<evidence type="ECO:0000256" key="1">
    <source>
        <dbReference type="SAM" id="MobiDB-lite"/>
    </source>
</evidence>
<gene>
    <name evidence="2" type="ORF">ABW18_15620</name>
</gene>
<keyword evidence="3" id="KW-1185">Reference proteome</keyword>
<proteinExistence type="predicted"/>
<comment type="caution">
    <text evidence="2">The sequence shown here is derived from an EMBL/GenBank/DDBJ whole genome shotgun (WGS) entry which is preliminary data.</text>
</comment>
<reference evidence="2 3" key="1">
    <citation type="submission" date="2015-05" db="EMBL/GenBank/DDBJ databases">
        <title>Draft genome sequence of the bacterium Gordonia jacobaea a new member of the Gordonia genus.</title>
        <authorList>
            <person name="Jimenez-Galisteo G."/>
            <person name="Dominguez A."/>
            <person name="Munoz E."/>
            <person name="Vinas M."/>
        </authorList>
    </citation>
    <scope>NUCLEOTIDE SEQUENCE [LARGE SCALE GENOMIC DNA]</scope>
    <source>
        <strain evidence="3">mv1</strain>
    </source>
</reference>
<evidence type="ECO:0000313" key="3">
    <source>
        <dbReference type="Proteomes" id="UP000037247"/>
    </source>
</evidence>
<feature type="compositionally biased region" description="Low complexity" evidence="1">
    <location>
        <begin position="200"/>
        <end position="213"/>
    </location>
</feature>
<name>A0ABR5I9Q8_9ACTN</name>
<dbReference type="SUPFAM" id="SSF52777">
    <property type="entry name" value="CoA-dependent acyltransferases"/>
    <property type="match status" value="1"/>
</dbReference>